<dbReference type="InterPro" id="IPR013154">
    <property type="entry name" value="ADH-like_N"/>
</dbReference>
<dbReference type="Gene3D" id="3.40.50.720">
    <property type="entry name" value="NAD(P)-binding Rossmann-like Domain"/>
    <property type="match status" value="1"/>
</dbReference>
<dbReference type="CDD" id="cd08267">
    <property type="entry name" value="MDR1"/>
    <property type="match status" value="1"/>
</dbReference>
<keyword evidence="4" id="KW-1185">Reference proteome</keyword>
<dbReference type="EMBL" id="JAPNUD010000072">
    <property type="protein sequence ID" value="MDA0643644.1"/>
    <property type="molecule type" value="Genomic_DNA"/>
</dbReference>
<keyword evidence="1" id="KW-0560">Oxidoreductase</keyword>
<proteinExistence type="predicted"/>
<sequence length="325" mass="33624">MRAARYDRYGPPEVLYEAMVPKPVAGPGEVLVRVHASSVNGGELAARAGRLRPLTGLMSRGFPKTLGMDFAGEVAALGSPMRGLAVGDRVWGGGRAISSAAAEYVVVRPRHLALAPAGTDLVEAASLPGVGTTAITALRDRAGLRAGERLLVRGASGGVGSVAVQLGRAYGAHVTGLARKGNLDFVRDLGADEAVDYATTSPGDLGRFDVILDTAGTALSAYRRLLTPGGRMVTISFDLGRLVPSLASILVSTVYGSRRVRFFSGNPTHELFADLTRLVESGAIRPVVDTVHPLADIAGAHRALEAGGVRGKVVVRTVGAASSQT</sequence>
<protein>
    <submittedName>
        <fullName evidence="3">NAD(P)-dependent alcohol dehydrogenase</fullName>
    </submittedName>
</protein>
<dbReference type="InterPro" id="IPR050700">
    <property type="entry name" value="YIM1/Zinc_Alcohol_DH_Fams"/>
</dbReference>
<dbReference type="SUPFAM" id="SSF51735">
    <property type="entry name" value="NAD(P)-binding Rossmann-fold domains"/>
    <property type="match status" value="1"/>
</dbReference>
<feature type="domain" description="Enoyl reductase (ER)" evidence="2">
    <location>
        <begin position="10"/>
        <end position="315"/>
    </location>
</feature>
<dbReference type="PANTHER" id="PTHR11695:SF294">
    <property type="entry name" value="RETICULON-4-INTERACTING PROTEIN 1, MITOCHONDRIAL"/>
    <property type="match status" value="1"/>
</dbReference>
<dbReference type="Proteomes" id="UP001212498">
    <property type="component" value="Unassembled WGS sequence"/>
</dbReference>
<dbReference type="SUPFAM" id="SSF50129">
    <property type="entry name" value="GroES-like"/>
    <property type="match status" value="1"/>
</dbReference>
<organism evidence="3 4">
    <name type="scientific">Nonomuraea ferruginea</name>
    <dbReference type="NCBI Taxonomy" id="46174"/>
    <lineage>
        <taxon>Bacteria</taxon>
        <taxon>Bacillati</taxon>
        <taxon>Actinomycetota</taxon>
        <taxon>Actinomycetes</taxon>
        <taxon>Streptosporangiales</taxon>
        <taxon>Streptosporangiaceae</taxon>
        <taxon>Nonomuraea</taxon>
    </lineage>
</organism>
<dbReference type="RefSeq" id="WP_271277881.1">
    <property type="nucleotide sequence ID" value="NZ_BAABFD010000001.1"/>
</dbReference>
<name>A0ABT4T2D2_9ACTN</name>
<dbReference type="Gene3D" id="3.90.180.10">
    <property type="entry name" value="Medium-chain alcohol dehydrogenases, catalytic domain"/>
    <property type="match status" value="1"/>
</dbReference>
<dbReference type="InterPro" id="IPR036291">
    <property type="entry name" value="NAD(P)-bd_dom_sf"/>
</dbReference>
<evidence type="ECO:0000313" key="4">
    <source>
        <dbReference type="Proteomes" id="UP001212498"/>
    </source>
</evidence>
<dbReference type="SMART" id="SM00829">
    <property type="entry name" value="PKS_ER"/>
    <property type="match status" value="1"/>
</dbReference>
<evidence type="ECO:0000313" key="3">
    <source>
        <dbReference type="EMBL" id="MDA0643644.1"/>
    </source>
</evidence>
<evidence type="ECO:0000256" key="1">
    <source>
        <dbReference type="ARBA" id="ARBA00023002"/>
    </source>
</evidence>
<reference evidence="3 4" key="1">
    <citation type="submission" date="2022-11" db="EMBL/GenBank/DDBJ databases">
        <title>Nonomuraea corallina sp. nov., a new species of the genus Nonomuraea isolated from sea side sediment in Thai sea.</title>
        <authorList>
            <person name="Ngamcharungchit C."/>
            <person name="Matsumoto A."/>
            <person name="Suriyachadkun C."/>
            <person name="Panbangred W."/>
            <person name="Inahashi Y."/>
            <person name="Intra B."/>
        </authorList>
    </citation>
    <scope>NUCLEOTIDE SEQUENCE [LARGE SCALE GENOMIC DNA]</scope>
    <source>
        <strain evidence="3 4">DSM 43553</strain>
    </source>
</reference>
<accession>A0ABT4T2D2</accession>
<dbReference type="Pfam" id="PF08240">
    <property type="entry name" value="ADH_N"/>
    <property type="match status" value="1"/>
</dbReference>
<comment type="caution">
    <text evidence="3">The sequence shown here is derived from an EMBL/GenBank/DDBJ whole genome shotgun (WGS) entry which is preliminary data.</text>
</comment>
<gene>
    <name evidence="3" type="ORF">OUY24_23710</name>
</gene>
<dbReference type="InterPro" id="IPR020843">
    <property type="entry name" value="ER"/>
</dbReference>
<dbReference type="InterPro" id="IPR002364">
    <property type="entry name" value="Quin_OxRdtase/zeta-crystal_CS"/>
</dbReference>
<dbReference type="Pfam" id="PF13602">
    <property type="entry name" value="ADH_zinc_N_2"/>
    <property type="match status" value="1"/>
</dbReference>
<evidence type="ECO:0000259" key="2">
    <source>
        <dbReference type="SMART" id="SM00829"/>
    </source>
</evidence>
<dbReference type="InterPro" id="IPR011032">
    <property type="entry name" value="GroES-like_sf"/>
</dbReference>
<dbReference type="PANTHER" id="PTHR11695">
    <property type="entry name" value="ALCOHOL DEHYDROGENASE RELATED"/>
    <property type="match status" value="1"/>
</dbReference>
<dbReference type="PROSITE" id="PS01162">
    <property type="entry name" value="QOR_ZETA_CRYSTAL"/>
    <property type="match status" value="1"/>
</dbReference>